<gene>
    <name evidence="3" type="ORF">SAMN05444422_109170</name>
</gene>
<keyword evidence="4" id="KW-1185">Reference proteome</keyword>
<dbReference type="AlphaFoldDB" id="A0A1I1K184"/>
<dbReference type="CDD" id="cd00293">
    <property type="entry name" value="USP-like"/>
    <property type="match status" value="1"/>
</dbReference>
<dbReference type="Gene3D" id="3.40.50.620">
    <property type="entry name" value="HUPs"/>
    <property type="match status" value="1"/>
</dbReference>
<dbReference type="Pfam" id="PF00582">
    <property type="entry name" value="Usp"/>
    <property type="match status" value="1"/>
</dbReference>
<name>A0A1I1K184_NATHA</name>
<feature type="region of interest" description="Disordered" evidence="1">
    <location>
        <begin position="66"/>
        <end position="89"/>
    </location>
</feature>
<feature type="domain" description="UspA" evidence="2">
    <location>
        <begin position="4"/>
        <end position="65"/>
    </location>
</feature>
<evidence type="ECO:0000259" key="2">
    <source>
        <dbReference type="Pfam" id="PF00582"/>
    </source>
</evidence>
<evidence type="ECO:0000256" key="1">
    <source>
        <dbReference type="SAM" id="MobiDB-lite"/>
    </source>
</evidence>
<evidence type="ECO:0000313" key="4">
    <source>
        <dbReference type="Proteomes" id="UP000199161"/>
    </source>
</evidence>
<sequence length="89" mass="9758">MMVMYDRILVSIDGSDSATVALDHALEIASDHDAPVTHLYVADTNEPSQTRTETDVVDVLEREGDCLTNGSLELPRNDAEKKPSNEAEQ</sequence>
<dbReference type="InterPro" id="IPR006016">
    <property type="entry name" value="UspA"/>
</dbReference>
<evidence type="ECO:0000313" key="3">
    <source>
        <dbReference type="EMBL" id="SFC51380.1"/>
    </source>
</evidence>
<reference evidence="4" key="1">
    <citation type="submission" date="2016-10" db="EMBL/GenBank/DDBJ databases">
        <authorList>
            <person name="Varghese N."/>
            <person name="Submissions S."/>
        </authorList>
    </citation>
    <scope>NUCLEOTIDE SEQUENCE [LARGE SCALE GENOMIC DNA]</scope>
    <source>
        <strain evidence="4">DSM 13078</strain>
    </source>
</reference>
<dbReference type="EMBL" id="FOKW01000009">
    <property type="protein sequence ID" value="SFC51380.1"/>
    <property type="molecule type" value="Genomic_DNA"/>
</dbReference>
<proteinExistence type="predicted"/>
<organism evidence="3 4">
    <name type="scientific">Natronobacterium haloterrestre</name>
    <name type="common">Halobiforma haloterrestris</name>
    <dbReference type="NCBI Taxonomy" id="148448"/>
    <lineage>
        <taxon>Archaea</taxon>
        <taxon>Methanobacteriati</taxon>
        <taxon>Methanobacteriota</taxon>
        <taxon>Stenosarchaea group</taxon>
        <taxon>Halobacteria</taxon>
        <taxon>Halobacteriales</taxon>
        <taxon>Natrialbaceae</taxon>
        <taxon>Natronobacterium</taxon>
    </lineage>
</organism>
<dbReference type="Proteomes" id="UP000199161">
    <property type="component" value="Unassembled WGS sequence"/>
</dbReference>
<accession>A0A1I1K184</accession>
<dbReference type="SUPFAM" id="SSF52402">
    <property type="entry name" value="Adenine nucleotide alpha hydrolases-like"/>
    <property type="match status" value="1"/>
</dbReference>
<dbReference type="InterPro" id="IPR014729">
    <property type="entry name" value="Rossmann-like_a/b/a_fold"/>
</dbReference>
<feature type="compositionally biased region" description="Basic and acidic residues" evidence="1">
    <location>
        <begin position="75"/>
        <end position="89"/>
    </location>
</feature>
<protein>
    <submittedName>
        <fullName evidence="3">Universal stress protein family protein</fullName>
    </submittedName>
</protein>